<organism evidence="2 3">
    <name type="scientific">Streptacidiphilus jeojiensis</name>
    <dbReference type="NCBI Taxonomy" id="3229225"/>
    <lineage>
        <taxon>Bacteria</taxon>
        <taxon>Bacillati</taxon>
        <taxon>Actinomycetota</taxon>
        <taxon>Actinomycetes</taxon>
        <taxon>Kitasatosporales</taxon>
        <taxon>Streptomycetaceae</taxon>
        <taxon>Streptacidiphilus</taxon>
    </lineage>
</organism>
<accession>A0ABV6XL42</accession>
<gene>
    <name evidence="2" type="ORF">ABUW04_11775</name>
</gene>
<keyword evidence="1" id="KW-0812">Transmembrane</keyword>
<proteinExistence type="predicted"/>
<protein>
    <recommendedName>
        <fullName evidence="4">ABC transporter</fullName>
    </recommendedName>
</protein>
<feature type="transmembrane region" description="Helical" evidence="1">
    <location>
        <begin position="159"/>
        <end position="177"/>
    </location>
</feature>
<name>A0ABV6XL42_9ACTN</name>
<keyword evidence="1" id="KW-0472">Membrane</keyword>
<feature type="transmembrane region" description="Helical" evidence="1">
    <location>
        <begin position="97"/>
        <end position="119"/>
    </location>
</feature>
<comment type="caution">
    <text evidence="2">The sequence shown here is derived from an EMBL/GenBank/DDBJ whole genome shotgun (WGS) entry which is preliminary data.</text>
</comment>
<sequence length="211" mass="21299">MSALTMGAAGGRALRRGAAVRLVRLHLLSRQVPGALLALVGCGIALRCTLLLHWAVGDGAAAQQTPLLIEAAAASVVAVAARNPFGESERSTGRWLPYLRVGSALALTGAAVGLLAAGAAGAHLPGGCWELLRSVAGLTGIGLLSAAALGGAVSWVGPLAYTVVAEFALAAAWRTPWIWVTRPGHDTGAGLFVVLVLLAGVVLIALRGPRD</sequence>
<dbReference type="RefSeq" id="WP_380564459.1">
    <property type="nucleotide sequence ID" value="NZ_JBEUKS010000003.1"/>
</dbReference>
<evidence type="ECO:0000313" key="3">
    <source>
        <dbReference type="Proteomes" id="UP001592581"/>
    </source>
</evidence>
<keyword evidence="1" id="KW-1133">Transmembrane helix</keyword>
<dbReference type="EMBL" id="JBEUKS010000003">
    <property type="protein sequence ID" value="MFC1438941.1"/>
    <property type="molecule type" value="Genomic_DNA"/>
</dbReference>
<evidence type="ECO:0000313" key="2">
    <source>
        <dbReference type="EMBL" id="MFC1438941.1"/>
    </source>
</evidence>
<feature type="transmembrane region" description="Helical" evidence="1">
    <location>
        <begin position="34"/>
        <end position="55"/>
    </location>
</feature>
<reference evidence="2 3" key="1">
    <citation type="submission" date="2024-06" db="EMBL/GenBank/DDBJ databases">
        <authorList>
            <person name="Lee S.D."/>
        </authorList>
    </citation>
    <scope>NUCLEOTIDE SEQUENCE [LARGE SCALE GENOMIC DNA]</scope>
    <source>
        <strain evidence="2 3">N1-10</strain>
    </source>
</reference>
<feature type="transmembrane region" description="Helical" evidence="1">
    <location>
        <begin position="67"/>
        <end position="85"/>
    </location>
</feature>
<feature type="transmembrane region" description="Helical" evidence="1">
    <location>
        <begin position="131"/>
        <end position="152"/>
    </location>
</feature>
<evidence type="ECO:0000256" key="1">
    <source>
        <dbReference type="SAM" id="Phobius"/>
    </source>
</evidence>
<evidence type="ECO:0008006" key="4">
    <source>
        <dbReference type="Google" id="ProtNLM"/>
    </source>
</evidence>
<dbReference type="Proteomes" id="UP001592581">
    <property type="component" value="Unassembled WGS sequence"/>
</dbReference>
<keyword evidence="3" id="KW-1185">Reference proteome</keyword>
<feature type="transmembrane region" description="Helical" evidence="1">
    <location>
        <begin position="189"/>
        <end position="206"/>
    </location>
</feature>